<keyword evidence="4" id="KW-1185">Reference proteome</keyword>
<dbReference type="EMBL" id="CAMXCT030003246">
    <property type="protein sequence ID" value="CAL4790640.1"/>
    <property type="molecule type" value="Genomic_DNA"/>
</dbReference>
<evidence type="ECO:0000313" key="3">
    <source>
        <dbReference type="EMBL" id="CAL1156703.1"/>
    </source>
</evidence>
<dbReference type="EMBL" id="CAMXCT010003246">
    <property type="protein sequence ID" value="CAI4003328.1"/>
    <property type="molecule type" value="Genomic_DNA"/>
</dbReference>
<reference evidence="2" key="1">
    <citation type="submission" date="2022-10" db="EMBL/GenBank/DDBJ databases">
        <authorList>
            <person name="Chen Y."/>
            <person name="Dougan E. K."/>
            <person name="Chan C."/>
            <person name="Rhodes N."/>
            <person name="Thang M."/>
        </authorList>
    </citation>
    <scope>NUCLEOTIDE SEQUENCE</scope>
</reference>
<evidence type="ECO:0000313" key="2">
    <source>
        <dbReference type="EMBL" id="CAI4003328.1"/>
    </source>
</evidence>
<comment type="caution">
    <text evidence="2">The sequence shown here is derived from an EMBL/GenBank/DDBJ whole genome shotgun (WGS) entry which is preliminary data.</text>
</comment>
<feature type="region of interest" description="Disordered" evidence="1">
    <location>
        <begin position="92"/>
        <end position="127"/>
    </location>
</feature>
<organism evidence="2">
    <name type="scientific">Cladocopium goreaui</name>
    <dbReference type="NCBI Taxonomy" id="2562237"/>
    <lineage>
        <taxon>Eukaryota</taxon>
        <taxon>Sar</taxon>
        <taxon>Alveolata</taxon>
        <taxon>Dinophyceae</taxon>
        <taxon>Suessiales</taxon>
        <taxon>Symbiodiniaceae</taxon>
        <taxon>Cladocopium</taxon>
    </lineage>
</organism>
<sequence>MQNHIKVLSGRTLEAEQTLMPASRSWLRDTVMEVSNGAADDHSIIVLMQCPVVGIMSAAFKGFMITYICNILSDYPVNSICLLVHPNRASQDRAMPRPCRKPVKQEAVEKKEESNVKMDESEDENCPGIKSVEESEEIQVRDIRYNLETQLSMKDRNLKVRPMTWIFDPATVYGKRDGVLTGLAITHRDSRNLFHTTKGWKTGAVHGIGMCPRSEMYKPEQASPGIHSVPHLGRAFTDVQEQKQVAAGTDFVQKTLDAFQIRSSKTNVLVDLYGYDGWAALACLQEIQEGRECVCATLCLDNSGQDLLTRLSNAVYEQARAGNLQISSFPNFDPVLNALRNGSATDTAKSYRVSSQRHDQLLVLESMAKKWLEDPEFEQQARDVITAHNDEFNASGEFVLAAERTEARTGASEDDPLERPAKRIKLEACKTEVVSKLVQSKVLQLNNTCDLISGEDKIYISSRNQNQFFQLREMWGYGSGEWRDGAEAGEVTQNAEGRWFAFNISRTDFMILEKRTLPTHLQALPNTDVAVTLHHHERDGDGNFKSVKPLVFVMDEPVDDGQQDATKKEKEKKKKKPVITSRNFGAFVSIPAVKGADNLVLAWRCRIDAAGATEKGAKLIVPIRPVMCLKYQLEVNSETVCLV</sequence>
<dbReference type="AlphaFoldDB" id="A0A9P1D6G3"/>
<dbReference type="EMBL" id="CAMXCT020003246">
    <property type="protein sequence ID" value="CAL1156703.1"/>
    <property type="molecule type" value="Genomic_DNA"/>
</dbReference>
<dbReference type="Proteomes" id="UP001152797">
    <property type="component" value="Unassembled WGS sequence"/>
</dbReference>
<gene>
    <name evidence="2" type="ORF">C1SCF055_LOCUS29201</name>
</gene>
<accession>A0A9P1D6G3</accession>
<protein>
    <submittedName>
        <fullName evidence="2">Uncharacterized protein</fullName>
    </submittedName>
</protein>
<evidence type="ECO:0000313" key="4">
    <source>
        <dbReference type="Proteomes" id="UP001152797"/>
    </source>
</evidence>
<evidence type="ECO:0000256" key="1">
    <source>
        <dbReference type="SAM" id="MobiDB-lite"/>
    </source>
</evidence>
<feature type="compositionally biased region" description="Basic and acidic residues" evidence="1">
    <location>
        <begin position="103"/>
        <end position="119"/>
    </location>
</feature>
<proteinExistence type="predicted"/>
<reference evidence="3" key="2">
    <citation type="submission" date="2024-04" db="EMBL/GenBank/DDBJ databases">
        <authorList>
            <person name="Chen Y."/>
            <person name="Shah S."/>
            <person name="Dougan E. K."/>
            <person name="Thang M."/>
            <person name="Chan C."/>
        </authorList>
    </citation>
    <scope>NUCLEOTIDE SEQUENCE [LARGE SCALE GENOMIC DNA]</scope>
</reference>
<name>A0A9P1D6G3_9DINO</name>